<feature type="domain" description="Rhodanese" evidence="1">
    <location>
        <begin position="2"/>
        <end position="81"/>
    </location>
</feature>
<evidence type="ECO:0000313" key="2">
    <source>
        <dbReference type="EMBL" id="MBE9078102.1"/>
    </source>
</evidence>
<dbReference type="SUPFAM" id="SSF52821">
    <property type="entry name" value="Rhodanese/Cell cycle control phosphatase"/>
    <property type="match status" value="1"/>
</dbReference>
<sequence>MRTAQENEAGHIAGAVNIHFGELEARIDEISALKKSVIVVYCERGIRANIAEATLREAGFESIVHLQDDIFAWRKNGLPLE</sequence>
<dbReference type="RefSeq" id="WP_193907587.1">
    <property type="nucleotide sequence ID" value="NZ_JADEXG010000026.1"/>
</dbReference>
<name>A0A8J7AXU8_9CYAN</name>
<dbReference type="PROSITE" id="PS50206">
    <property type="entry name" value="RHODANESE_3"/>
    <property type="match status" value="1"/>
</dbReference>
<dbReference type="Gene3D" id="3.40.250.10">
    <property type="entry name" value="Rhodanese-like domain"/>
    <property type="match status" value="1"/>
</dbReference>
<dbReference type="InterPro" id="IPR052367">
    <property type="entry name" value="Thiosulfate_ST/Rhodanese-like"/>
</dbReference>
<organism evidence="2 3">
    <name type="scientific">Vasconcelosia minhoensis LEGE 07310</name>
    <dbReference type="NCBI Taxonomy" id="915328"/>
    <lineage>
        <taxon>Bacteria</taxon>
        <taxon>Bacillati</taxon>
        <taxon>Cyanobacteriota</taxon>
        <taxon>Cyanophyceae</taxon>
        <taxon>Nodosilineales</taxon>
        <taxon>Cymatolegaceae</taxon>
        <taxon>Vasconcelosia</taxon>
        <taxon>Vasconcelosia minhoensis</taxon>
    </lineage>
</organism>
<dbReference type="PANTHER" id="PTHR45431">
    <property type="entry name" value="RHODANESE-LIKE DOMAIN-CONTAINING PROTEIN 15, CHLOROPLASTIC"/>
    <property type="match status" value="1"/>
</dbReference>
<gene>
    <name evidence="2" type="ORF">IQ241_12505</name>
</gene>
<reference evidence="2" key="1">
    <citation type="submission" date="2020-10" db="EMBL/GenBank/DDBJ databases">
        <authorList>
            <person name="Castelo-Branco R."/>
            <person name="Eusebio N."/>
            <person name="Adriana R."/>
            <person name="Vieira A."/>
            <person name="Brugerolle De Fraissinette N."/>
            <person name="Rezende De Castro R."/>
            <person name="Schneider M.P."/>
            <person name="Vasconcelos V."/>
            <person name="Leao P.N."/>
        </authorList>
    </citation>
    <scope>NUCLEOTIDE SEQUENCE</scope>
    <source>
        <strain evidence="2">LEGE 07310</strain>
    </source>
</reference>
<evidence type="ECO:0000313" key="3">
    <source>
        <dbReference type="Proteomes" id="UP000636505"/>
    </source>
</evidence>
<dbReference type="EMBL" id="JADEXG010000026">
    <property type="protein sequence ID" value="MBE9078102.1"/>
    <property type="molecule type" value="Genomic_DNA"/>
</dbReference>
<dbReference type="AlphaFoldDB" id="A0A8J7AXU8"/>
<proteinExistence type="predicted"/>
<dbReference type="InterPro" id="IPR036873">
    <property type="entry name" value="Rhodanese-like_dom_sf"/>
</dbReference>
<keyword evidence="3" id="KW-1185">Reference proteome</keyword>
<dbReference type="InterPro" id="IPR001763">
    <property type="entry name" value="Rhodanese-like_dom"/>
</dbReference>
<dbReference type="PANTHER" id="PTHR45431:SF3">
    <property type="entry name" value="RHODANESE-LIKE DOMAIN-CONTAINING PROTEIN 15, CHLOROPLASTIC"/>
    <property type="match status" value="1"/>
</dbReference>
<protein>
    <submittedName>
        <fullName evidence="2">Rhodanese-like domain-containing protein</fullName>
    </submittedName>
</protein>
<dbReference type="Proteomes" id="UP000636505">
    <property type="component" value="Unassembled WGS sequence"/>
</dbReference>
<dbReference type="SMART" id="SM00450">
    <property type="entry name" value="RHOD"/>
    <property type="match status" value="1"/>
</dbReference>
<dbReference type="CDD" id="cd00158">
    <property type="entry name" value="RHOD"/>
    <property type="match status" value="1"/>
</dbReference>
<evidence type="ECO:0000259" key="1">
    <source>
        <dbReference type="PROSITE" id="PS50206"/>
    </source>
</evidence>
<accession>A0A8J7AXU8</accession>
<dbReference type="Pfam" id="PF00581">
    <property type="entry name" value="Rhodanese"/>
    <property type="match status" value="1"/>
</dbReference>
<comment type="caution">
    <text evidence="2">The sequence shown here is derived from an EMBL/GenBank/DDBJ whole genome shotgun (WGS) entry which is preliminary data.</text>
</comment>